<evidence type="ECO:0000259" key="2">
    <source>
        <dbReference type="Pfam" id="PF09832"/>
    </source>
</evidence>
<dbReference type="AlphaFoldDB" id="A0A3S0PHY4"/>
<name>A0A3S0PHY4_9GAMM</name>
<organism evidence="3 4">
    <name type="scientific">Dyella dinghuensis</name>
    <dbReference type="NCBI Taxonomy" id="1920169"/>
    <lineage>
        <taxon>Bacteria</taxon>
        <taxon>Pseudomonadati</taxon>
        <taxon>Pseudomonadota</taxon>
        <taxon>Gammaproteobacteria</taxon>
        <taxon>Lysobacterales</taxon>
        <taxon>Rhodanobacteraceae</taxon>
        <taxon>Dyella</taxon>
    </lineage>
</organism>
<protein>
    <submittedName>
        <fullName evidence="3">DUF2059 domain-containing protein</fullName>
    </submittedName>
</protein>
<evidence type="ECO:0000256" key="1">
    <source>
        <dbReference type="SAM" id="SignalP"/>
    </source>
</evidence>
<keyword evidence="1" id="KW-0732">Signal</keyword>
<feature type="chain" id="PRO_5018552302" evidence="1">
    <location>
        <begin position="23"/>
        <end position="179"/>
    </location>
</feature>
<comment type="caution">
    <text evidence="3">The sequence shown here is derived from an EMBL/GenBank/DDBJ whole genome shotgun (WGS) entry which is preliminary data.</text>
</comment>
<feature type="signal peptide" evidence="1">
    <location>
        <begin position="1"/>
        <end position="22"/>
    </location>
</feature>
<dbReference type="RefSeq" id="WP_126671857.1">
    <property type="nucleotide sequence ID" value="NZ_RYZR01000001.1"/>
</dbReference>
<sequence length="179" mass="20136">MRVWTASVLLCLFSLSPTFAFADQPPSDASVRELLDVMQAHKIVDTIIGQSDALGRSAVQQALNGRTLDAQEQKILDSQLDKVHGVILRELSWDKISPMYMNVYRTTFTQKEVNDMIAFYKSTTGQAVIEKLPLVMQQSMMQMKTYIANIMPQIQQINQDTISQLQTYEASKKGQGSSK</sequence>
<accession>A0A3S0PHY4</accession>
<feature type="domain" description="DUF2059" evidence="2">
    <location>
        <begin position="94"/>
        <end position="153"/>
    </location>
</feature>
<dbReference type="OrthoDB" id="490569at2"/>
<gene>
    <name evidence="3" type="ORF">EKH79_00635</name>
</gene>
<dbReference type="EMBL" id="RYZR01000001">
    <property type="protein sequence ID" value="RUL67146.1"/>
    <property type="molecule type" value="Genomic_DNA"/>
</dbReference>
<dbReference type="InterPro" id="IPR018637">
    <property type="entry name" value="DUF2059"/>
</dbReference>
<keyword evidence="4" id="KW-1185">Reference proteome</keyword>
<evidence type="ECO:0000313" key="4">
    <source>
        <dbReference type="Proteomes" id="UP000267077"/>
    </source>
</evidence>
<dbReference type="Pfam" id="PF09832">
    <property type="entry name" value="DUF2059"/>
    <property type="match status" value="1"/>
</dbReference>
<proteinExistence type="predicted"/>
<evidence type="ECO:0000313" key="3">
    <source>
        <dbReference type="EMBL" id="RUL67146.1"/>
    </source>
</evidence>
<dbReference type="Proteomes" id="UP000267077">
    <property type="component" value="Unassembled WGS sequence"/>
</dbReference>
<reference evidence="3 4" key="1">
    <citation type="submission" date="2018-12" db="EMBL/GenBank/DDBJ databases">
        <title>Dyella dinghuensis sp. nov. DHOA06 and Dyella choica sp. nov. 4M-K27, isolated from forest soil.</title>
        <authorList>
            <person name="Qiu L.-H."/>
            <person name="Gao Z.-H."/>
        </authorList>
    </citation>
    <scope>NUCLEOTIDE SEQUENCE [LARGE SCALE GENOMIC DNA]</scope>
    <source>
        <strain evidence="3 4">DHOA06</strain>
    </source>
</reference>